<dbReference type="GeneID" id="41967397"/>
<dbReference type="KEGG" id="pgri:PgNI_12547"/>
<organism evidence="2 3">
    <name type="scientific">Pyricularia grisea</name>
    <name type="common">Crabgrass-specific blast fungus</name>
    <name type="synonym">Magnaporthe grisea</name>
    <dbReference type="NCBI Taxonomy" id="148305"/>
    <lineage>
        <taxon>Eukaryota</taxon>
        <taxon>Fungi</taxon>
        <taxon>Dikarya</taxon>
        <taxon>Ascomycota</taxon>
        <taxon>Pezizomycotina</taxon>
        <taxon>Sordariomycetes</taxon>
        <taxon>Sordariomycetidae</taxon>
        <taxon>Magnaporthales</taxon>
        <taxon>Pyriculariaceae</taxon>
        <taxon>Pyricularia</taxon>
    </lineage>
</organism>
<accession>A0A6P8AM72</accession>
<proteinExistence type="predicted"/>
<protein>
    <submittedName>
        <fullName evidence="3">Uncharacterized protein</fullName>
    </submittedName>
</protein>
<keyword evidence="2" id="KW-1185">Reference proteome</keyword>
<evidence type="ECO:0000256" key="1">
    <source>
        <dbReference type="SAM" id="SignalP"/>
    </source>
</evidence>
<reference evidence="3" key="2">
    <citation type="submission" date="2019-10" db="EMBL/GenBank/DDBJ databases">
        <authorList>
            <consortium name="NCBI Genome Project"/>
        </authorList>
    </citation>
    <scope>NUCLEOTIDE SEQUENCE</scope>
    <source>
        <strain evidence="3">NI907</strain>
    </source>
</reference>
<keyword evidence="1" id="KW-0732">Signal</keyword>
<evidence type="ECO:0000313" key="2">
    <source>
        <dbReference type="Proteomes" id="UP000515153"/>
    </source>
</evidence>
<feature type="signal peptide" evidence="1">
    <location>
        <begin position="1"/>
        <end position="30"/>
    </location>
</feature>
<reference evidence="3" key="1">
    <citation type="journal article" date="2019" name="Mol. Biol. Evol.">
        <title>Blast fungal genomes show frequent chromosomal changes, gene gains and losses, and effector gene turnover.</title>
        <authorList>
            <person name="Gomez Luciano L.B."/>
            <person name="Jason Tsai I."/>
            <person name="Chuma I."/>
            <person name="Tosa Y."/>
            <person name="Chen Y.H."/>
            <person name="Li J.Y."/>
            <person name="Li M.Y."/>
            <person name="Jade Lu M.Y."/>
            <person name="Nakayashiki H."/>
            <person name="Li W.H."/>
        </authorList>
    </citation>
    <scope>NUCLEOTIDE SEQUENCE</scope>
    <source>
        <strain evidence="3">NI907</strain>
    </source>
</reference>
<evidence type="ECO:0000313" key="3">
    <source>
        <dbReference type="RefSeq" id="XP_030975995.1"/>
    </source>
</evidence>
<dbReference type="RefSeq" id="XP_030975995.1">
    <property type="nucleotide sequence ID" value="XM_031132494.1"/>
</dbReference>
<dbReference type="PANTHER" id="PTHR42037">
    <property type="match status" value="1"/>
</dbReference>
<name>A0A6P8AM72_PYRGI</name>
<dbReference type="Proteomes" id="UP000515153">
    <property type="component" value="Unplaced"/>
</dbReference>
<dbReference type="PANTHER" id="PTHR42037:SF1">
    <property type="match status" value="1"/>
</dbReference>
<dbReference type="AlphaFoldDB" id="A0A6P8AM72"/>
<feature type="chain" id="PRO_5027871927" evidence="1">
    <location>
        <begin position="31"/>
        <end position="472"/>
    </location>
</feature>
<dbReference type="OrthoDB" id="4851849at2759"/>
<sequence length="472" mass="53370">MSEAHWLTGVAHKRFVIVTCLLYLIDHVRGQPTVHSLDLHPHDSNWRLEKLRKKFLDSFALICSTSRVGGDTASAVCLEQGHPSGNVLRLARNLGVPPDLVDQLQLILHDLTAVASKEKSVKDGEFEILLKIIKLTGDKIWSLLEQLRDPEIHATVRRKISALRTDEAYLDDGEKADFQQWIAILPSMISLSSDAMPVQLVPHMIWAAQARWKYSERIESLFCSDEEEMPLWIKHIYKLARYHSATKAMVKLATRQPDIFTSIHVEAVEAPGQQRFSLANDITALRTTLQRLTKTDPGSLVEKLGQTWLTDDPEARFRKACRLNLTVHAEMQLLTFYDHNPDLTPRLLFMGTSKKVCFLCHNFLSRHPLAIGVSASHQKLYPTWMPAPCSSSVRKKHKTLLWDLNRHLEETVLRDLETRLGVRRPVHMDSTAGPSLTTTGTFSSFSSAMELPIRSELVEDQGPSSDTGIITE</sequence>
<dbReference type="Pfam" id="PF14441">
    <property type="entry name" value="OTT_1508_deam"/>
    <property type="match status" value="1"/>
</dbReference>
<gene>
    <name evidence="3" type="ORF">PgNI_12547</name>
</gene>
<reference evidence="3" key="3">
    <citation type="submission" date="2025-08" db="UniProtKB">
        <authorList>
            <consortium name="RefSeq"/>
        </authorList>
    </citation>
    <scope>IDENTIFICATION</scope>
    <source>
        <strain evidence="3">NI907</strain>
    </source>
</reference>
<dbReference type="InterPro" id="IPR027796">
    <property type="entry name" value="OTT_1508_deam-like"/>
</dbReference>